<organism evidence="14 15">
    <name type="scientific">Corticimicrobacter populi</name>
    <dbReference type="NCBI Taxonomy" id="2175229"/>
    <lineage>
        <taxon>Bacteria</taxon>
        <taxon>Pseudomonadati</taxon>
        <taxon>Pseudomonadota</taxon>
        <taxon>Betaproteobacteria</taxon>
        <taxon>Burkholderiales</taxon>
        <taxon>Alcaligenaceae</taxon>
        <taxon>Corticimicrobacter</taxon>
    </lineage>
</organism>
<dbReference type="PRINTS" id="PR00344">
    <property type="entry name" value="BCTRLSENSOR"/>
</dbReference>
<evidence type="ECO:0000256" key="9">
    <source>
        <dbReference type="ARBA" id="ARBA00023012"/>
    </source>
</evidence>
<feature type="domain" description="HAMP" evidence="13">
    <location>
        <begin position="207"/>
        <end position="258"/>
    </location>
</feature>
<dbReference type="PROSITE" id="PS50885">
    <property type="entry name" value="HAMP"/>
    <property type="match status" value="1"/>
</dbReference>
<accession>A0A2V1JVT4</accession>
<dbReference type="InterPro" id="IPR003660">
    <property type="entry name" value="HAMP_dom"/>
</dbReference>
<keyword evidence="7" id="KW-0418">Kinase</keyword>
<keyword evidence="10 11" id="KW-0472">Membrane</keyword>
<sequence>MEGQDNGVQSAPSLRWRLLAGAVAWILVSVAFAGWGLNYLFTQHATRQFQGELAVHLNQLTAAFRLDETGRADLSMSLSDPRLQQPLSGLYWQIDRVSAEGATLQAGVLRSRSTWDQMLPAPPDNAGGELDGDVFYETGSGALPALGLLARTVEVGENLQPDIRWRLIMASDRSNLTGPVAHFTGMMIIALGMLALGMAVAAVILVLGGLRPLDMLRRRLADVRAGHVVHIQGRFPSEIQPLVDEFNGVLATNAEIVQRARTQAGNLAHAVKTPLTVLENAAHAQDSPFARLVAEQTDAARRQIDWHLARARVAAAMQAGGMRTPLAPVLQALARTMRRLHADRQLDIEVSVPDELIAFCGEEQDLHEMLGNLLDNASKWAAGRVRVSGYRQENWLILHVDDDGPGLRQEDRQAVFQRGVRLDERVPGSGLGLHIVFEMVELYQGSVVALASPLGGLRIELRLPGDWTRPCRPPAVSG</sequence>
<dbReference type="GO" id="GO:0005886">
    <property type="term" value="C:plasma membrane"/>
    <property type="evidence" value="ECO:0007669"/>
    <property type="project" value="TreeGrafter"/>
</dbReference>
<evidence type="ECO:0000256" key="1">
    <source>
        <dbReference type="ARBA" id="ARBA00000085"/>
    </source>
</evidence>
<keyword evidence="14" id="KW-0547">Nucleotide-binding</keyword>
<dbReference type="InterPro" id="IPR004358">
    <property type="entry name" value="Sig_transdc_His_kin-like_C"/>
</dbReference>
<dbReference type="InterPro" id="IPR005467">
    <property type="entry name" value="His_kinase_dom"/>
</dbReference>
<evidence type="ECO:0000256" key="2">
    <source>
        <dbReference type="ARBA" id="ARBA00004370"/>
    </source>
</evidence>
<evidence type="ECO:0000256" key="8">
    <source>
        <dbReference type="ARBA" id="ARBA00022989"/>
    </source>
</evidence>
<dbReference type="PANTHER" id="PTHR45436:SF5">
    <property type="entry name" value="SENSOR HISTIDINE KINASE TRCS"/>
    <property type="match status" value="1"/>
</dbReference>
<protein>
    <recommendedName>
        <fullName evidence="3">histidine kinase</fullName>
        <ecNumber evidence="3">2.7.13.3</ecNumber>
    </recommendedName>
</protein>
<evidence type="ECO:0000256" key="11">
    <source>
        <dbReference type="SAM" id="Phobius"/>
    </source>
</evidence>
<evidence type="ECO:0000259" key="12">
    <source>
        <dbReference type="PROSITE" id="PS50109"/>
    </source>
</evidence>
<dbReference type="PANTHER" id="PTHR45436">
    <property type="entry name" value="SENSOR HISTIDINE KINASE YKOH"/>
    <property type="match status" value="1"/>
</dbReference>
<dbReference type="AlphaFoldDB" id="A0A2V1JVT4"/>
<dbReference type="SUPFAM" id="SSF55874">
    <property type="entry name" value="ATPase domain of HSP90 chaperone/DNA topoisomerase II/histidine kinase"/>
    <property type="match status" value="1"/>
</dbReference>
<name>A0A2V1JVT4_9BURK</name>
<dbReference type="GO" id="GO:0004673">
    <property type="term" value="F:protein histidine kinase activity"/>
    <property type="evidence" value="ECO:0007669"/>
    <property type="project" value="UniProtKB-EC"/>
</dbReference>
<evidence type="ECO:0000256" key="4">
    <source>
        <dbReference type="ARBA" id="ARBA00022553"/>
    </source>
</evidence>
<keyword evidence="5" id="KW-0808">Transferase</keyword>
<dbReference type="EMBL" id="QETA01000005">
    <property type="protein sequence ID" value="PWF22308.1"/>
    <property type="molecule type" value="Genomic_DNA"/>
</dbReference>
<dbReference type="SMART" id="SM00387">
    <property type="entry name" value="HATPase_c"/>
    <property type="match status" value="1"/>
</dbReference>
<feature type="transmembrane region" description="Helical" evidence="11">
    <location>
        <begin position="18"/>
        <end position="41"/>
    </location>
</feature>
<keyword evidence="8 11" id="KW-1133">Transmembrane helix</keyword>
<comment type="caution">
    <text evidence="14">The sequence shown here is derived from an EMBL/GenBank/DDBJ whole genome shotgun (WGS) entry which is preliminary data.</text>
</comment>
<dbReference type="InterPro" id="IPR003594">
    <property type="entry name" value="HATPase_dom"/>
</dbReference>
<dbReference type="Pfam" id="PF02518">
    <property type="entry name" value="HATPase_c"/>
    <property type="match status" value="1"/>
</dbReference>
<dbReference type="PROSITE" id="PS50109">
    <property type="entry name" value="HIS_KIN"/>
    <property type="match status" value="1"/>
</dbReference>
<feature type="domain" description="Histidine kinase" evidence="12">
    <location>
        <begin position="266"/>
        <end position="467"/>
    </location>
</feature>
<dbReference type="Proteomes" id="UP000245212">
    <property type="component" value="Unassembled WGS sequence"/>
</dbReference>
<evidence type="ECO:0000256" key="3">
    <source>
        <dbReference type="ARBA" id="ARBA00012438"/>
    </source>
</evidence>
<dbReference type="Gene3D" id="3.30.565.10">
    <property type="entry name" value="Histidine kinase-like ATPase, C-terminal domain"/>
    <property type="match status" value="1"/>
</dbReference>
<evidence type="ECO:0000256" key="7">
    <source>
        <dbReference type="ARBA" id="ARBA00022777"/>
    </source>
</evidence>
<evidence type="ECO:0000256" key="5">
    <source>
        <dbReference type="ARBA" id="ARBA00022679"/>
    </source>
</evidence>
<dbReference type="InterPro" id="IPR050428">
    <property type="entry name" value="TCS_sensor_his_kinase"/>
</dbReference>
<keyword evidence="4" id="KW-0597">Phosphoprotein</keyword>
<keyword evidence="6 11" id="KW-0812">Transmembrane</keyword>
<comment type="catalytic activity">
    <reaction evidence="1">
        <text>ATP + protein L-histidine = ADP + protein N-phospho-L-histidine.</text>
        <dbReference type="EC" id="2.7.13.3"/>
    </reaction>
</comment>
<gene>
    <name evidence="14" type="ORF">DD235_12835</name>
</gene>
<evidence type="ECO:0000313" key="15">
    <source>
        <dbReference type="Proteomes" id="UP000245212"/>
    </source>
</evidence>
<evidence type="ECO:0000256" key="6">
    <source>
        <dbReference type="ARBA" id="ARBA00022692"/>
    </source>
</evidence>
<dbReference type="EC" id="2.7.13.3" evidence="3"/>
<dbReference type="GO" id="GO:0005524">
    <property type="term" value="F:ATP binding"/>
    <property type="evidence" value="ECO:0007669"/>
    <property type="project" value="UniProtKB-KW"/>
</dbReference>
<reference evidence="15" key="1">
    <citation type="submission" date="2018-05" db="EMBL/GenBank/DDBJ databases">
        <authorList>
            <person name="Li Y."/>
        </authorList>
    </citation>
    <scope>NUCLEOTIDE SEQUENCE [LARGE SCALE GENOMIC DNA]</scope>
    <source>
        <strain evidence="15">3d-2-2</strain>
    </source>
</reference>
<keyword evidence="9" id="KW-0902">Two-component regulatory system</keyword>
<evidence type="ECO:0000313" key="14">
    <source>
        <dbReference type="EMBL" id="PWF22308.1"/>
    </source>
</evidence>
<dbReference type="GO" id="GO:0000160">
    <property type="term" value="P:phosphorelay signal transduction system"/>
    <property type="evidence" value="ECO:0007669"/>
    <property type="project" value="UniProtKB-KW"/>
</dbReference>
<feature type="transmembrane region" description="Helical" evidence="11">
    <location>
        <begin position="183"/>
        <end position="210"/>
    </location>
</feature>
<proteinExistence type="predicted"/>
<keyword evidence="14" id="KW-0067">ATP-binding</keyword>
<comment type="subcellular location">
    <subcellularLocation>
        <location evidence="2">Membrane</location>
    </subcellularLocation>
</comment>
<keyword evidence="15" id="KW-1185">Reference proteome</keyword>
<dbReference type="InterPro" id="IPR036890">
    <property type="entry name" value="HATPase_C_sf"/>
</dbReference>
<evidence type="ECO:0000259" key="13">
    <source>
        <dbReference type="PROSITE" id="PS50885"/>
    </source>
</evidence>
<evidence type="ECO:0000256" key="10">
    <source>
        <dbReference type="ARBA" id="ARBA00023136"/>
    </source>
</evidence>